<evidence type="ECO:0000313" key="1">
    <source>
        <dbReference type="EMBL" id="KAK4211902.1"/>
    </source>
</evidence>
<gene>
    <name evidence="1" type="ORF">QBC37DRAFT_319188</name>
</gene>
<protein>
    <submittedName>
        <fullName evidence="1">Uncharacterized protein</fullName>
    </submittedName>
</protein>
<accession>A0AAN6Y9H0</accession>
<reference evidence="1" key="2">
    <citation type="submission" date="2023-05" db="EMBL/GenBank/DDBJ databases">
        <authorList>
            <consortium name="Lawrence Berkeley National Laboratory"/>
            <person name="Steindorff A."/>
            <person name="Hensen N."/>
            <person name="Bonometti L."/>
            <person name="Westerberg I."/>
            <person name="Brannstrom I.O."/>
            <person name="Guillou S."/>
            <person name="Cros-Aarteil S."/>
            <person name="Calhoun S."/>
            <person name="Haridas S."/>
            <person name="Kuo A."/>
            <person name="Mondo S."/>
            <person name="Pangilinan J."/>
            <person name="Riley R."/>
            <person name="Labutti K."/>
            <person name="Andreopoulos B."/>
            <person name="Lipzen A."/>
            <person name="Chen C."/>
            <person name="Yanf M."/>
            <person name="Daum C."/>
            <person name="Ng V."/>
            <person name="Clum A."/>
            <person name="Ohm R."/>
            <person name="Martin F."/>
            <person name="Silar P."/>
            <person name="Natvig D."/>
            <person name="Lalanne C."/>
            <person name="Gautier V."/>
            <person name="Ament-Velasquez S.L."/>
            <person name="Kruys A."/>
            <person name="Hutchinson M.I."/>
            <person name="Powell A.J."/>
            <person name="Barry K."/>
            <person name="Miller A.N."/>
            <person name="Grigoriev I.V."/>
            <person name="Debuchy R."/>
            <person name="Gladieux P."/>
            <person name="Thoren M.H."/>
            <person name="Johannesson H."/>
        </authorList>
    </citation>
    <scope>NUCLEOTIDE SEQUENCE</scope>
    <source>
        <strain evidence="1">PSN293</strain>
    </source>
</reference>
<comment type="caution">
    <text evidence="1">The sequence shown here is derived from an EMBL/GenBank/DDBJ whole genome shotgun (WGS) entry which is preliminary data.</text>
</comment>
<keyword evidence="2" id="KW-1185">Reference proteome</keyword>
<name>A0AAN6Y9H0_9PEZI</name>
<reference evidence="1" key="1">
    <citation type="journal article" date="2023" name="Mol. Phylogenet. Evol.">
        <title>Genome-scale phylogeny and comparative genomics of the fungal order Sordariales.</title>
        <authorList>
            <person name="Hensen N."/>
            <person name="Bonometti L."/>
            <person name="Westerberg I."/>
            <person name="Brannstrom I.O."/>
            <person name="Guillou S."/>
            <person name="Cros-Aarteil S."/>
            <person name="Calhoun S."/>
            <person name="Haridas S."/>
            <person name="Kuo A."/>
            <person name="Mondo S."/>
            <person name="Pangilinan J."/>
            <person name="Riley R."/>
            <person name="LaButti K."/>
            <person name="Andreopoulos B."/>
            <person name="Lipzen A."/>
            <person name="Chen C."/>
            <person name="Yan M."/>
            <person name="Daum C."/>
            <person name="Ng V."/>
            <person name="Clum A."/>
            <person name="Steindorff A."/>
            <person name="Ohm R.A."/>
            <person name="Martin F."/>
            <person name="Silar P."/>
            <person name="Natvig D.O."/>
            <person name="Lalanne C."/>
            <person name="Gautier V."/>
            <person name="Ament-Velasquez S.L."/>
            <person name="Kruys A."/>
            <person name="Hutchinson M.I."/>
            <person name="Powell A.J."/>
            <person name="Barry K."/>
            <person name="Miller A.N."/>
            <person name="Grigoriev I.V."/>
            <person name="Debuchy R."/>
            <person name="Gladieux P."/>
            <person name="Hiltunen Thoren M."/>
            <person name="Johannesson H."/>
        </authorList>
    </citation>
    <scope>NUCLEOTIDE SEQUENCE</scope>
    <source>
        <strain evidence="1">PSN293</strain>
    </source>
</reference>
<dbReference type="EMBL" id="MU858138">
    <property type="protein sequence ID" value="KAK4211902.1"/>
    <property type="molecule type" value="Genomic_DNA"/>
</dbReference>
<dbReference type="AlphaFoldDB" id="A0AAN6Y9H0"/>
<proteinExistence type="predicted"/>
<organism evidence="1 2">
    <name type="scientific">Rhypophila decipiens</name>
    <dbReference type="NCBI Taxonomy" id="261697"/>
    <lineage>
        <taxon>Eukaryota</taxon>
        <taxon>Fungi</taxon>
        <taxon>Dikarya</taxon>
        <taxon>Ascomycota</taxon>
        <taxon>Pezizomycotina</taxon>
        <taxon>Sordariomycetes</taxon>
        <taxon>Sordariomycetidae</taxon>
        <taxon>Sordariales</taxon>
        <taxon>Naviculisporaceae</taxon>
        <taxon>Rhypophila</taxon>
    </lineage>
</organism>
<evidence type="ECO:0000313" key="2">
    <source>
        <dbReference type="Proteomes" id="UP001301769"/>
    </source>
</evidence>
<dbReference type="Proteomes" id="UP001301769">
    <property type="component" value="Unassembled WGS sequence"/>
</dbReference>
<sequence>MDTRILTTFPTEGQPSPRITPWSHLRNFDVREVPGLSGAAATKLNRWWCCRCVEAGYEDLIGIANNSTDPCWKENCRHAKCHNCLASPNHNIQEAVRTFGGLHASPRFIDPVYWECPCGEWAANRFSEAHATMGMSLCASQTCEFRYRSPQTSTLQPDSIVLNGYGQRLGTADQTIAVQGGPWHWQRKGLGDGANALLEAFRRMLPPISTASLVSTVESCNIIWKEGEPAPRYPFRPAPPTLAPGMSVVKTNNKRSNSMDGPPDDENSESAYKTAYLAGIRRDPVISICDSGGSGGGVVRGGNDMGGRSTSGLGIMSPPTGLTGGIRPPPARSHFSGGPTVGSADHVQIQMQMHMGLPTTTMATTQAQAATAFFTRW</sequence>